<dbReference type="NCBIfam" id="TIGR02258">
    <property type="entry name" value="2_5_ligase"/>
    <property type="match status" value="1"/>
</dbReference>
<dbReference type="GO" id="GO:0016874">
    <property type="term" value="F:ligase activity"/>
    <property type="evidence" value="ECO:0007669"/>
    <property type="project" value="UniProtKB-KW"/>
</dbReference>
<name>A0ABX3P309_9BACT</name>
<dbReference type="InterPro" id="IPR050580">
    <property type="entry name" value="2H_phosphoesterase_YjcG-like"/>
</dbReference>
<reference evidence="2 3" key="1">
    <citation type="submission" date="2016-04" db="EMBL/GenBank/DDBJ databases">
        <authorList>
            <person name="Chen L."/>
            <person name="Zhuang W."/>
            <person name="Wang G."/>
        </authorList>
    </citation>
    <scope>NUCLEOTIDE SEQUENCE [LARGE SCALE GENOMIC DNA]</scope>
    <source>
        <strain evidence="3">GR20</strain>
    </source>
</reference>
<evidence type="ECO:0000313" key="3">
    <source>
        <dbReference type="Proteomes" id="UP000192277"/>
    </source>
</evidence>
<dbReference type="RefSeq" id="WP_014223485.1">
    <property type="nucleotide sequence ID" value="NZ_LWBO01000002.1"/>
</dbReference>
<proteinExistence type="predicted"/>
<dbReference type="SUPFAM" id="SSF55144">
    <property type="entry name" value="LigT-like"/>
    <property type="match status" value="1"/>
</dbReference>
<dbReference type="Proteomes" id="UP000192277">
    <property type="component" value="Unassembled WGS sequence"/>
</dbReference>
<protein>
    <submittedName>
        <fullName evidence="2">2'-5' RNA ligase</fullName>
    </submittedName>
</protein>
<evidence type="ECO:0000313" key="2">
    <source>
        <dbReference type="EMBL" id="OQP53934.1"/>
    </source>
</evidence>
<keyword evidence="3" id="KW-1185">Reference proteome</keyword>
<dbReference type="InterPro" id="IPR004175">
    <property type="entry name" value="RNA_CPDase"/>
</dbReference>
<dbReference type="InterPro" id="IPR009097">
    <property type="entry name" value="Cyclic_Pdiesterase"/>
</dbReference>
<evidence type="ECO:0000256" key="1">
    <source>
        <dbReference type="ARBA" id="ARBA00022801"/>
    </source>
</evidence>
<dbReference type="EMBL" id="LWBO01000002">
    <property type="protein sequence ID" value="OQP53934.1"/>
    <property type="molecule type" value="Genomic_DNA"/>
</dbReference>
<gene>
    <name evidence="2" type="ORF">A4D02_19765</name>
</gene>
<comment type="caution">
    <text evidence="2">The sequence shown here is derived from an EMBL/GenBank/DDBJ whole genome shotgun (WGS) entry which is preliminary data.</text>
</comment>
<accession>A0ABX3P309</accession>
<sequence length="178" mass="20754">MLHFIAIVAPEEINQQVLQWKHYMKKHFQCKVALKSPAHITLIPPFELPDSLQTEMQELLLPFASRRQSFPIQLKNFAAFKPRVIYVDVLPGEPLNELKTALETTLLQSNRFPIKKEDRPFHPHVTIANRDLRKEDFPLAWQHFQQINYEASFIAGAISLLRHNGQVWEIACSFPFNN</sequence>
<dbReference type="Gene3D" id="3.90.1140.10">
    <property type="entry name" value="Cyclic phosphodiesterase"/>
    <property type="match status" value="1"/>
</dbReference>
<keyword evidence="2" id="KW-0436">Ligase</keyword>
<dbReference type="Pfam" id="PF13563">
    <property type="entry name" value="2_5_RNA_ligase2"/>
    <property type="match status" value="1"/>
</dbReference>
<dbReference type="PANTHER" id="PTHR40037:SF1">
    <property type="entry name" value="PHOSPHOESTERASE SAOUHSC_00951-RELATED"/>
    <property type="match status" value="1"/>
</dbReference>
<organism evidence="2 3">
    <name type="scientific">Niastella koreensis</name>
    <dbReference type="NCBI Taxonomy" id="354356"/>
    <lineage>
        <taxon>Bacteria</taxon>
        <taxon>Pseudomonadati</taxon>
        <taxon>Bacteroidota</taxon>
        <taxon>Chitinophagia</taxon>
        <taxon>Chitinophagales</taxon>
        <taxon>Chitinophagaceae</taxon>
        <taxon>Niastella</taxon>
    </lineage>
</organism>
<dbReference type="PANTHER" id="PTHR40037">
    <property type="entry name" value="PHOSPHOESTERASE YJCG-RELATED"/>
    <property type="match status" value="1"/>
</dbReference>
<keyword evidence="1" id="KW-0378">Hydrolase</keyword>